<evidence type="ECO:0000313" key="2">
    <source>
        <dbReference type="EMBL" id="PZQ49571.1"/>
    </source>
</evidence>
<protein>
    <submittedName>
        <fullName evidence="2">Uncharacterized protein</fullName>
    </submittedName>
</protein>
<accession>A0A2W5N7X6</accession>
<proteinExistence type="predicted"/>
<name>A0A2W5N7X6_9SPHN</name>
<sequence>MWTEIEGLQRRGFSVRCYGNVLDALASFGKEMPSAAVIGPLAPHSANALLMEDLDLYGVPFVRILPASREVGQMRSASLRENPLHRNLPQVRSDAPAHR</sequence>
<dbReference type="Proteomes" id="UP000249082">
    <property type="component" value="Unassembled WGS sequence"/>
</dbReference>
<dbReference type="AlphaFoldDB" id="A0A2W5N7X6"/>
<organism evidence="2 3">
    <name type="scientific">Novosphingobium pentaromativorans</name>
    <dbReference type="NCBI Taxonomy" id="205844"/>
    <lineage>
        <taxon>Bacteria</taxon>
        <taxon>Pseudomonadati</taxon>
        <taxon>Pseudomonadota</taxon>
        <taxon>Alphaproteobacteria</taxon>
        <taxon>Sphingomonadales</taxon>
        <taxon>Sphingomonadaceae</taxon>
        <taxon>Novosphingobium</taxon>
    </lineage>
</organism>
<reference evidence="2 3" key="1">
    <citation type="submission" date="2017-08" db="EMBL/GenBank/DDBJ databases">
        <title>Infants hospitalized years apart are colonized by the same room-sourced microbial strains.</title>
        <authorList>
            <person name="Brooks B."/>
            <person name="Olm M.R."/>
            <person name="Firek B.A."/>
            <person name="Baker R."/>
            <person name="Thomas B.C."/>
            <person name="Morowitz M.J."/>
            <person name="Banfield J.F."/>
        </authorList>
    </citation>
    <scope>NUCLEOTIDE SEQUENCE [LARGE SCALE GENOMIC DNA]</scope>
    <source>
        <strain evidence="2">S2_005_002_R2_33</strain>
    </source>
</reference>
<evidence type="ECO:0000313" key="3">
    <source>
        <dbReference type="Proteomes" id="UP000249082"/>
    </source>
</evidence>
<comment type="caution">
    <text evidence="2">The sequence shown here is derived from an EMBL/GenBank/DDBJ whole genome shotgun (WGS) entry which is preliminary data.</text>
</comment>
<feature type="region of interest" description="Disordered" evidence="1">
    <location>
        <begin position="76"/>
        <end position="99"/>
    </location>
</feature>
<dbReference type="EMBL" id="QFPX01000058">
    <property type="protein sequence ID" value="PZQ49571.1"/>
    <property type="molecule type" value="Genomic_DNA"/>
</dbReference>
<gene>
    <name evidence="2" type="ORF">DI555_23775</name>
</gene>
<evidence type="ECO:0000256" key="1">
    <source>
        <dbReference type="SAM" id="MobiDB-lite"/>
    </source>
</evidence>